<accession>A0ACC2WV95</accession>
<gene>
    <name evidence="1" type="ORF">QFC20_001015</name>
</gene>
<organism evidence="1 2">
    <name type="scientific">Naganishia adeliensis</name>
    <dbReference type="NCBI Taxonomy" id="92952"/>
    <lineage>
        <taxon>Eukaryota</taxon>
        <taxon>Fungi</taxon>
        <taxon>Dikarya</taxon>
        <taxon>Basidiomycota</taxon>
        <taxon>Agaricomycotina</taxon>
        <taxon>Tremellomycetes</taxon>
        <taxon>Filobasidiales</taxon>
        <taxon>Filobasidiaceae</taxon>
        <taxon>Naganishia</taxon>
    </lineage>
</organism>
<dbReference type="Proteomes" id="UP001230649">
    <property type="component" value="Unassembled WGS sequence"/>
</dbReference>
<sequence>MSAIVRSPLPDVPIPSPQSFFQHYLPSKPRYSDYPAFIDGSTGRTISGAQLREDSLRLGKGLQKELQLSGHEETVAVIYSSNSVDFAQIFYGCQSVRIITSLANASYTAAELAHQLRDGDPAIAFVHPSNYEGYAGAIQMLNTEGRKEPQLFWAVPLTDVPKTLRERTGVKSYQSLMVNTSDLDDFEGLSAEGEAAHQTALLCYSSGTTGLAKGVMSTHHNLNVNGQISALSWYPTNMVHGQPSVILGACPWYHIYGLMEAAVIPLLKGVPVVILPRFTPEGFFQAIHTHKITHAFVAPPMILHLANNSLADKYDLKKLKWMRCAAAPLGRGLIKKVKSRLGDDVHITQGYGLTEVTCLCTAQTIEDAISNPGSVGRLYPCLEAKIVDEDFQPAKIGEPGELCIRGATVMKGYWRNDEATKASFTPDGWYRSGDIAHIDPKGHVYIVDRLKELIKYKGFQVPPADLEKLLLTNPKVGDAAVIGVHSREHATELPRAYVVPVGGLGALSEAGKAELATELVNWVEKNVANHKRLRGGCILVDAIPKSRLEKTEMLKHKFTSAAGKILRKQLRAMAKEQEAVQRQQTMAKL</sequence>
<proteinExistence type="predicted"/>
<reference evidence="1" key="1">
    <citation type="submission" date="2023-04" db="EMBL/GenBank/DDBJ databases">
        <title>Draft Genome sequencing of Naganishia species isolated from polar environments using Oxford Nanopore Technology.</title>
        <authorList>
            <person name="Leo P."/>
            <person name="Venkateswaran K."/>
        </authorList>
    </citation>
    <scope>NUCLEOTIDE SEQUENCE</scope>
    <source>
        <strain evidence="1">MNA-CCFEE 5262</strain>
    </source>
</reference>
<keyword evidence="2" id="KW-1185">Reference proteome</keyword>
<evidence type="ECO:0000313" key="1">
    <source>
        <dbReference type="EMBL" id="KAJ9115688.1"/>
    </source>
</evidence>
<comment type="caution">
    <text evidence="1">The sequence shown here is derived from an EMBL/GenBank/DDBJ whole genome shotgun (WGS) entry which is preliminary data.</text>
</comment>
<protein>
    <submittedName>
        <fullName evidence="1">Uncharacterized protein</fullName>
    </submittedName>
</protein>
<dbReference type="EMBL" id="JASBWS010000005">
    <property type="protein sequence ID" value="KAJ9115688.1"/>
    <property type="molecule type" value="Genomic_DNA"/>
</dbReference>
<evidence type="ECO:0000313" key="2">
    <source>
        <dbReference type="Proteomes" id="UP001230649"/>
    </source>
</evidence>
<name>A0ACC2WV95_9TREE</name>